<keyword evidence="4" id="KW-1185">Reference proteome</keyword>
<dbReference type="EMBL" id="JBHUHV010000004">
    <property type="protein sequence ID" value="MFD2065596.1"/>
    <property type="molecule type" value="Genomic_DNA"/>
</dbReference>
<comment type="subcellular location">
    <subcellularLocation>
        <location evidence="2">Cytoplasm</location>
    </subcellularLocation>
</comment>
<organism evidence="3 4">
    <name type="scientific">Pontibacter silvestris</name>
    <dbReference type="NCBI Taxonomy" id="2305183"/>
    <lineage>
        <taxon>Bacteria</taxon>
        <taxon>Pseudomonadati</taxon>
        <taxon>Bacteroidota</taxon>
        <taxon>Cytophagia</taxon>
        <taxon>Cytophagales</taxon>
        <taxon>Hymenobacteraceae</taxon>
        <taxon>Pontibacter</taxon>
    </lineage>
</organism>
<dbReference type="PANTHER" id="PTHR12598">
    <property type="entry name" value="COPPER HOMEOSTASIS PROTEIN CUTC"/>
    <property type="match status" value="1"/>
</dbReference>
<evidence type="ECO:0000256" key="2">
    <source>
        <dbReference type="HAMAP-Rule" id="MF_00795"/>
    </source>
</evidence>
<dbReference type="Pfam" id="PF03932">
    <property type="entry name" value="CutC"/>
    <property type="match status" value="1"/>
</dbReference>
<dbReference type="SUPFAM" id="SSF110395">
    <property type="entry name" value="CutC-like"/>
    <property type="match status" value="1"/>
</dbReference>
<reference evidence="4" key="1">
    <citation type="journal article" date="2019" name="Int. J. Syst. Evol. Microbiol.">
        <title>The Global Catalogue of Microorganisms (GCM) 10K type strain sequencing project: providing services to taxonomists for standard genome sequencing and annotation.</title>
        <authorList>
            <consortium name="The Broad Institute Genomics Platform"/>
            <consortium name="The Broad Institute Genome Sequencing Center for Infectious Disease"/>
            <person name="Wu L."/>
            <person name="Ma J."/>
        </authorList>
    </citation>
    <scope>NUCLEOTIDE SEQUENCE [LARGE SCALE GENOMIC DNA]</scope>
    <source>
        <strain evidence="4">JCM 16545</strain>
    </source>
</reference>
<comment type="caution">
    <text evidence="2">Once thought to be involved in copper homeostasis, experiments in E.coli have shown this is not the case.</text>
</comment>
<gene>
    <name evidence="2" type="primary">cutC</name>
    <name evidence="3" type="ORF">ACFSKU_01765</name>
</gene>
<proteinExistence type="inferred from homology"/>
<keyword evidence="2" id="KW-0963">Cytoplasm</keyword>
<dbReference type="RefSeq" id="WP_229962023.1">
    <property type="nucleotide sequence ID" value="NZ_JAJJWI010000017.1"/>
</dbReference>
<protein>
    <recommendedName>
        <fullName evidence="2">PF03932 family protein CutC</fullName>
    </recommendedName>
</protein>
<comment type="caution">
    <text evidence="3">The sequence shown here is derived from an EMBL/GenBank/DDBJ whole genome shotgun (WGS) entry which is preliminary data.</text>
</comment>
<evidence type="ECO:0000256" key="1">
    <source>
        <dbReference type="ARBA" id="ARBA00007768"/>
    </source>
</evidence>
<dbReference type="InterPro" id="IPR005627">
    <property type="entry name" value="CutC-like"/>
</dbReference>
<name>A0ABW4WTU9_9BACT</name>
<accession>A0ABW4WTU9</accession>
<dbReference type="PANTHER" id="PTHR12598:SF0">
    <property type="entry name" value="COPPER HOMEOSTASIS PROTEIN CUTC HOMOLOG"/>
    <property type="match status" value="1"/>
</dbReference>
<dbReference type="Proteomes" id="UP001597369">
    <property type="component" value="Unassembled WGS sequence"/>
</dbReference>
<dbReference type="HAMAP" id="MF_00795">
    <property type="entry name" value="CutC"/>
    <property type="match status" value="1"/>
</dbReference>
<evidence type="ECO:0000313" key="3">
    <source>
        <dbReference type="EMBL" id="MFD2065596.1"/>
    </source>
</evidence>
<dbReference type="Gene3D" id="3.20.20.380">
    <property type="entry name" value="Copper homeostasis (CutC) domain"/>
    <property type="match status" value="1"/>
</dbReference>
<evidence type="ECO:0000313" key="4">
    <source>
        <dbReference type="Proteomes" id="UP001597369"/>
    </source>
</evidence>
<sequence>MLSTSCKGEPGEKLVAEICVDSVYSAAVAESAGAQRVELCSSLAEGGVTPSAGLIEITRKNISIGLHVLIRPRRGDFLYSDLEFEIMKKDIELAKRMGADGVVIGILKADGNIDVGRTRELIEVSHPLSVTFHRAFDLTPDPFKSLEDLLALKVDRLLTSGQEETALQGAALIKELVKKSANQLIVMPGGGINENNISKIVAITGVKEFHASARKKVSSSMGYCRNYPAMSSMQQLSEYENLVADVNKIRAIREVSATVR</sequence>
<comment type="similarity">
    <text evidence="1 2">Belongs to the CutC family.</text>
</comment>
<dbReference type="InterPro" id="IPR036822">
    <property type="entry name" value="CutC-like_dom_sf"/>
</dbReference>